<sequence>MDMASFRYQVRLLFNLAKLILAVKNTSMPMLNELSKTEDWIEPDDVPRAIVTYGYAAGQAESMELDFHSHAKSQIMLVQRGAFTCEGDSGLWVVPPRSAIWIPGGARHAIRISGALEGYNAFIDPALGPPLPETCCAVAVTPLLRELLVRASELPLYYEENGANSRLLDVLLDELARARVEDLHLPMPVDRRLRGIVSMMTGALGERKTLDTWARQAGVSERTLSRLISQETGMSFGRWRQQLNVMLAVQWLADGATIQQVAGHLGYESVPSFVTMFRKVLGMSPGRYMAERYSG</sequence>
<dbReference type="GO" id="GO:0043565">
    <property type="term" value="F:sequence-specific DNA binding"/>
    <property type="evidence" value="ECO:0007669"/>
    <property type="project" value="InterPro"/>
</dbReference>
<dbReference type="GO" id="GO:0003700">
    <property type="term" value="F:DNA-binding transcription factor activity"/>
    <property type="evidence" value="ECO:0007669"/>
    <property type="project" value="InterPro"/>
</dbReference>
<keyword evidence="3" id="KW-0238">DNA-binding</keyword>
<dbReference type="AlphaFoldDB" id="A0A0D6Q3C5"/>
<name>A0A0D6Q3C5_KOMEU</name>
<reference evidence="6 7" key="1">
    <citation type="submission" date="2012-11" db="EMBL/GenBank/DDBJ databases">
        <title>Whole genome sequence of Gluconacetobacter europaeus NBRC3261.</title>
        <authorList>
            <person name="Azuma Y."/>
            <person name="Higashiura N."/>
            <person name="Hirakawa H."/>
            <person name="Matsushita K."/>
        </authorList>
    </citation>
    <scope>NUCLEOTIDE SEQUENCE [LARGE SCALE GENOMIC DNA]</scope>
    <source>
        <strain evidence="6 7">NBRC 3261</strain>
    </source>
</reference>
<protein>
    <submittedName>
        <fullName evidence="6">Transcriptional regulator AraC</fullName>
    </submittedName>
</protein>
<dbReference type="SMART" id="SM00342">
    <property type="entry name" value="HTH_ARAC"/>
    <property type="match status" value="1"/>
</dbReference>
<keyword evidence="4" id="KW-0804">Transcription</keyword>
<dbReference type="SUPFAM" id="SSF46689">
    <property type="entry name" value="Homeodomain-like"/>
    <property type="match status" value="1"/>
</dbReference>
<dbReference type="CDD" id="cd06124">
    <property type="entry name" value="cupin_NimR-like_N"/>
    <property type="match status" value="1"/>
</dbReference>
<dbReference type="Proteomes" id="UP000032675">
    <property type="component" value="Unassembled WGS sequence"/>
</dbReference>
<evidence type="ECO:0000256" key="2">
    <source>
        <dbReference type="ARBA" id="ARBA00023015"/>
    </source>
</evidence>
<dbReference type="FunFam" id="1.10.10.60:FF:000132">
    <property type="entry name" value="AraC family transcriptional regulator"/>
    <property type="match status" value="1"/>
</dbReference>
<evidence type="ECO:0000256" key="1">
    <source>
        <dbReference type="ARBA" id="ARBA00022491"/>
    </source>
</evidence>
<dbReference type="PROSITE" id="PS01124">
    <property type="entry name" value="HTH_ARAC_FAMILY_2"/>
    <property type="match status" value="1"/>
</dbReference>
<feature type="domain" description="HTH araC/xylS-type" evidence="5">
    <location>
        <begin position="194"/>
        <end position="291"/>
    </location>
</feature>
<dbReference type="Gene3D" id="1.10.10.60">
    <property type="entry name" value="Homeodomain-like"/>
    <property type="match status" value="1"/>
</dbReference>
<evidence type="ECO:0000313" key="6">
    <source>
        <dbReference type="EMBL" id="GAN97485.1"/>
    </source>
</evidence>
<keyword evidence="1" id="KW-0678">Repressor</keyword>
<proteinExistence type="predicted"/>
<dbReference type="InterPro" id="IPR011051">
    <property type="entry name" value="RmlC_Cupin_sf"/>
</dbReference>
<evidence type="ECO:0000259" key="5">
    <source>
        <dbReference type="PROSITE" id="PS01124"/>
    </source>
</evidence>
<dbReference type="SUPFAM" id="SSF51182">
    <property type="entry name" value="RmlC-like cupins"/>
    <property type="match status" value="1"/>
</dbReference>
<keyword evidence="2" id="KW-0805">Transcription regulation</keyword>
<dbReference type="RefSeq" id="WP_082086087.1">
    <property type="nucleotide sequence ID" value="NZ_BANI01000167.1"/>
</dbReference>
<evidence type="ECO:0000256" key="3">
    <source>
        <dbReference type="ARBA" id="ARBA00023125"/>
    </source>
</evidence>
<evidence type="ECO:0000256" key="4">
    <source>
        <dbReference type="ARBA" id="ARBA00023163"/>
    </source>
</evidence>
<dbReference type="EMBL" id="BANI01000167">
    <property type="protein sequence ID" value="GAN97485.1"/>
    <property type="molecule type" value="Genomic_DNA"/>
</dbReference>
<comment type="caution">
    <text evidence="6">The sequence shown here is derived from an EMBL/GenBank/DDBJ whole genome shotgun (WGS) entry which is preliminary data.</text>
</comment>
<dbReference type="PANTHER" id="PTHR11019">
    <property type="entry name" value="HTH-TYPE TRANSCRIPTIONAL REGULATOR NIMR"/>
    <property type="match status" value="1"/>
</dbReference>
<dbReference type="InterPro" id="IPR014710">
    <property type="entry name" value="RmlC-like_jellyroll"/>
</dbReference>
<organism evidence="6 7">
    <name type="scientific">Komagataeibacter europaeus NBRC 3261</name>
    <dbReference type="NCBI Taxonomy" id="1234669"/>
    <lineage>
        <taxon>Bacteria</taxon>
        <taxon>Pseudomonadati</taxon>
        <taxon>Pseudomonadota</taxon>
        <taxon>Alphaproteobacteria</taxon>
        <taxon>Acetobacterales</taxon>
        <taxon>Acetobacteraceae</taxon>
        <taxon>Komagataeibacter</taxon>
    </lineage>
</organism>
<dbReference type="InterPro" id="IPR009057">
    <property type="entry name" value="Homeodomain-like_sf"/>
</dbReference>
<gene>
    <name evidence="6" type="ORF">Geu3261_0191_005</name>
</gene>
<accession>A0A0D6Q3C5</accession>
<evidence type="ECO:0000313" key="7">
    <source>
        <dbReference type="Proteomes" id="UP000032675"/>
    </source>
</evidence>
<dbReference type="InterPro" id="IPR018060">
    <property type="entry name" value="HTH_AraC"/>
</dbReference>
<dbReference type="Gene3D" id="2.60.120.10">
    <property type="entry name" value="Jelly Rolls"/>
    <property type="match status" value="1"/>
</dbReference>
<dbReference type="PANTHER" id="PTHR11019:SF199">
    <property type="entry name" value="HTH-TYPE TRANSCRIPTIONAL REGULATOR NIMR"/>
    <property type="match status" value="1"/>
</dbReference>
<dbReference type="Pfam" id="PF12833">
    <property type="entry name" value="HTH_18"/>
    <property type="match status" value="1"/>
</dbReference>